<keyword evidence="2" id="KW-0732">Signal</keyword>
<evidence type="ECO:0000313" key="3">
    <source>
        <dbReference type="EMBL" id="SIR12734.1"/>
    </source>
</evidence>
<organism evidence="3 4">
    <name type="scientific">Pontibacter lucknowensis</name>
    <dbReference type="NCBI Taxonomy" id="1077936"/>
    <lineage>
        <taxon>Bacteria</taxon>
        <taxon>Pseudomonadati</taxon>
        <taxon>Bacteroidota</taxon>
        <taxon>Cytophagia</taxon>
        <taxon>Cytophagales</taxon>
        <taxon>Hymenobacteraceae</taxon>
        <taxon>Pontibacter</taxon>
    </lineage>
</organism>
<name>A0A1N6YDS9_9BACT</name>
<keyword evidence="4" id="KW-1185">Reference proteome</keyword>
<dbReference type="OrthoDB" id="852239at2"/>
<feature type="signal peptide" evidence="2">
    <location>
        <begin position="1"/>
        <end position="20"/>
    </location>
</feature>
<protein>
    <submittedName>
        <fullName evidence="3">Uncharacterized protein</fullName>
    </submittedName>
</protein>
<feature type="chain" id="PRO_5012116796" evidence="2">
    <location>
        <begin position="21"/>
        <end position="132"/>
    </location>
</feature>
<gene>
    <name evidence="3" type="ORF">SAMN05421545_2433</name>
</gene>
<proteinExistence type="predicted"/>
<feature type="compositionally biased region" description="Low complexity" evidence="1">
    <location>
        <begin position="25"/>
        <end position="43"/>
    </location>
</feature>
<sequence>MFKKTLAGMFGLLISLAACQSPDNAQTEQTETQETTAVADTTQRTPRPKPENYSFKGVEKKRVYICMDPTDDLFHQKHDCPVLVSCASTFRNLTLPRAVEAFDRYNCETCSADLAYVFDESAVRMETGLGDK</sequence>
<feature type="region of interest" description="Disordered" evidence="1">
    <location>
        <begin position="24"/>
        <end position="53"/>
    </location>
</feature>
<evidence type="ECO:0000256" key="2">
    <source>
        <dbReference type="SAM" id="SignalP"/>
    </source>
</evidence>
<evidence type="ECO:0000256" key="1">
    <source>
        <dbReference type="SAM" id="MobiDB-lite"/>
    </source>
</evidence>
<dbReference type="RefSeq" id="WP_076422306.1">
    <property type="nucleotide sequence ID" value="NZ_FTNM01000003.1"/>
</dbReference>
<evidence type="ECO:0000313" key="4">
    <source>
        <dbReference type="Proteomes" id="UP000185924"/>
    </source>
</evidence>
<dbReference type="EMBL" id="FTNM01000003">
    <property type="protein sequence ID" value="SIR12734.1"/>
    <property type="molecule type" value="Genomic_DNA"/>
</dbReference>
<dbReference type="Proteomes" id="UP000185924">
    <property type="component" value="Unassembled WGS sequence"/>
</dbReference>
<dbReference type="PROSITE" id="PS51257">
    <property type="entry name" value="PROKAR_LIPOPROTEIN"/>
    <property type="match status" value="1"/>
</dbReference>
<dbReference type="STRING" id="1077936.SAMN05421545_2433"/>
<accession>A0A1N6YDS9</accession>
<reference evidence="4" key="1">
    <citation type="submission" date="2017-01" db="EMBL/GenBank/DDBJ databases">
        <authorList>
            <person name="Varghese N."/>
            <person name="Submissions S."/>
        </authorList>
    </citation>
    <scope>NUCLEOTIDE SEQUENCE [LARGE SCALE GENOMIC DNA]</scope>
    <source>
        <strain evidence="4">DM9</strain>
    </source>
</reference>
<dbReference type="AlphaFoldDB" id="A0A1N6YDS9"/>